<keyword evidence="1" id="KW-0732">Signal</keyword>
<dbReference type="Pfam" id="PF05139">
    <property type="entry name" value="Erythro_esteras"/>
    <property type="match status" value="1"/>
</dbReference>
<dbReference type="PANTHER" id="PTHR31299:SF0">
    <property type="entry name" value="ESTERASE, PUTATIVE (AFU_ORTHOLOGUE AFUA_1G05850)-RELATED"/>
    <property type="match status" value="1"/>
</dbReference>
<evidence type="ECO:0000313" key="3">
    <source>
        <dbReference type="Proteomes" id="UP001501469"/>
    </source>
</evidence>
<evidence type="ECO:0000256" key="1">
    <source>
        <dbReference type="SAM" id="SignalP"/>
    </source>
</evidence>
<proteinExistence type="predicted"/>
<name>A0ABP7TV05_9BACT</name>
<feature type="signal peptide" evidence="1">
    <location>
        <begin position="1"/>
        <end position="23"/>
    </location>
</feature>
<dbReference type="InterPro" id="IPR052036">
    <property type="entry name" value="Hydrolase/PRTase-associated"/>
</dbReference>
<evidence type="ECO:0008006" key="4">
    <source>
        <dbReference type="Google" id="ProtNLM"/>
    </source>
</evidence>
<dbReference type="EMBL" id="BAABDK010000012">
    <property type="protein sequence ID" value="GAA4031575.1"/>
    <property type="molecule type" value="Genomic_DNA"/>
</dbReference>
<dbReference type="RefSeq" id="WP_345052301.1">
    <property type="nucleotide sequence ID" value="NZ_BAABDK010000012.1"/>
</dbReference>
<evidence type="ECO:0000313" key="2">
    <source>
        <dbReference type="EMBL" id="GAA4031575.1"/>
    </source>
</evidence>
<dbReference type="Proteomes" id="UP001501469">
    <property type="component" value="Unassembled WGS sequence"/>
</dbReference>
<dbReference type="CDD" id="cd14728">
    <property type="entry name" value="Ere-like"/>
    <property type="match status" value="1"/>
</dbReference>
<dbReference type="Pfam" id="PF13715">
    <property type="entry name" value="CarbopepD_reg_2"/>
    <property type="match status" value="1"/>
</dbReference>
<protein>
    <recommendedName>
        <fullName evidence="4">Erythromycin esterase</fullName>
    </recommendedName>
</protein>
<sequence>MFTSFKAGALAGALLLTVPFARAQAPTSLPTHAVRSINPTDNDFRDLEFLKAEIGPARVVMLGEPSHGEGNVFEAKIRLLRFLREQMGFTTVAFESGFYDLHKAQQALEAGRPAQEALGNSVFSIWTSTQEFQALLPLVGKGGLRVAGFDPQLMTDGYSGDMVDDLEEFLAPDKSAALLNFDYLDQVISFMGQSFAFVPTTTLAEFEKEMAKVNKLVAKVATGSDAQRRTEAAFWQQNLRSLLAQARDYAEHEPELKTNETFKASDSNPRDAQMADNLLWYVKQHPQEKVVCWAALPHLANRTDHFDTAEMQAYRPMGRAVKDGLGPDQVYILGTVGGGGSYGPWFREIKPVPTPAAGSLEAELMAQPAEYAFVSLKHDAPSRLLTTYAVDYTAMRGPWSEAVDGFLFLRSVHPTHKAVLTAGATAPAADSAVLARTTPDGLNPAGRPVRLATGTAANSATVRGVVLDRKTGQPVPYASVSVPAQGVGTVADGQGRFALRTTGSTLQVSSVGYAAIMVTATTAPLTVRLAPAAYELQGVQVRGESLDPRKIMKKVLAALPKNYDQGDYLSEVYTYRRMSNFDSLSYEGEYVSQVRVPAGQKNLHAGFLMMEDREQHRIREKHEVKTLAKGLKTIVMLGYGQGFYTAGADPVRTSPLFKSGRWKKYTLHLDSVLTRNGETVYQIGFVAKRANHRTTGTYLQAGYRGQFEVQQRDYAVTHYEAKWQGDTVLQNAVARKYVGKPVLTARLYSNLYAQEQSEHAVDYLRAANGRYYAWHSRGLGLEAGRVLKTGQRFYRQRNCEQYFTLLPAGTPFLPLNPKADSRWDGMETYQLQFTDFHPEFWQTYQRPTAAATQPKP</sequence>
<feature type="chain" id="PRO_5047049522" description="Erythromycin esterase" evidence="1">
    <location>
        <begin position="24"/>
        <end position="856"/>
    </location>
</feature>
<dbReference type="InterPro" id="IPR007815">
    <property type="entry name" value="Emycin_Estase"/>
</dbReference>
<comment type="caution">
    <text evidence="2">The sequence shown here is derived from an EMBL/GenBank/DDBJ whole genome shotgun (WGS) entry which is preliminary data.</text>
</comment>
<dbReference type="SUPFAM" id="SSF49464">
    <property type="entry name" value="Carboxypeptidase regulatory domain-like"/>
    <property type="match status" value="1"/>
</dbReference>
<dbReference type="SUPFAM" id="SSF159501">
    <property type="entry name" value="EreA/ChaN-like"/>
    <property type="match status" value="1"/>
</dbReference>
<organism evidence="2 3">
    <name type="scientific">Hymenobacter glaciei</name>
    <dbReference type="NCBI Taxonomy" id="877209"/>
    <lineage>
        <taxon>Bacteria</taxon>
        <taxon>Pseudomonadati</taxon>
        <taxon>Bacteroidota</taxon>
        <taxon>Cytophagia</taxon>
        <taxon>Cytophagales</taxon>
        <taxon>Hymenobacteraceae</taxon>
        <taxon>Hymenobacter</taxon>
    </lineage>
</organism>
<keyword evidence="3" id="KW-1185">Reference proteome</keyword>
<gene>
    <name evidence="2" type="ORF">GCM10022409_14760</name>
</gene>
<dbReference type="InterPro" id="IPR008969">
    <property type="entry name" value="CarboxyPept-like_regulatory"/>
</dbReference>
<dbReference type="Gene3D" id="3.40.1660.10">
    <property type="entry name" value="EreA-like (biosynthetic domain)"/>
    <property type="match status" value="2"/>
</dbReference>
<accession>A0ABP7TV05</accession>
<dbReference type="PANTHER" id="PTHR31299">
    <property type="entry name" value="ESTERASE, PUTATIVE (AFU_ORTHOLOGUE AFUA_1G05850)-RELATED"/>
    <property type="match status" value="1"/>
</dbReference>
<reference evidence="3" key="1">
    <citation type="journal article" date="2019" name="Int. J. Syst. Evol. Microbiol.">
        <title>The Global Catalogue of Microorganisms (GCM) 10K type strain sequencing project: providing services to taxonomists for standard genome sequencing and annotation.</title>
        <authorList>
            <consortium name="The Broad Institute Genomics Platform"/>
            <consortium name="The Broad Institute Genome Sequencing Center for Infectious Disease"/>
            <person name="Wu L."/>
            <person name="Ma J."/>
        </authorList>
    </citation>
    <scope>NUCLEOTIDE SEQUENCE [LARGE SCALE GENOMIC DNA]</scope>
    <source>
        <strain evidence="3">JCM 17225</strain>
    </source>
</reference>